<dbReference type="PROSITE" id="PS01330">
    <property type="entry name" value="PABS_1"/>
    <property type="match status" value="1"/>
</dbReference>
<comment type="caution">
    <text evidence="8">The sequence shown here is derived from an EMBL/GenBank/DDBJ whole genome shotgun (WGS) entry which is preliminary data.</text>
</comment>
<dbReference type="PANTHER" id="PTHR43317:SF1">
    <property type="entry name" value="THERMOSPERMINE SYNTHASE ACAULIS5"/>
    <property type="match status" value="1"/>
</dbReference>
<feature type="transmembrane region" description="Helical" evidence="4">
    <location>
        <begin position="73"/>
        <end position="92"/>
    </location>
</feature>
<dbReference type="PROSITE" id="PS51006">
    <property type="entry name" value="PABS_2"/>
    <property type="match status" value="1"/>
</dbReference>
<comment type="pathway">
    <text evidence="4">Amine and polyamine biosynthesis; spermidine biosynthesis; spermidine from putrescine: step 1/1.</text>
</comment>
<feature type="region of interest" description="Disordered" evidence="6">
    <location>
        <begin position="1"/>
        <end position="32"/>
    </location>
</feature>
<sequence>MSTSTDAASGHSSDSAEEVSTEERFEPTTSTPSGRFARAAVLVAVFICAACGLVYELALVALGSYLIGDTVGQASIVLSLMVFAMGIGALAAKPLQRWAATAFAIVEILLALLGGLSVLGLYAAFAWLSLYMPALIATTLVLGTLIGAEIPLLMVLLQRIRQQEAGSAVADLFAADYVGALIGGLAFPFLLLPWFGQIQGALLVGMLNAAAGLGLVITVYRRELTKRATLLLVVAALLAGGTLGGAYAFADTFEMTARQALYSDPVVHAQRTQYQEVVLTRSTSLSGRSDTRLFLNGDLQFSSVDEHRYHEALVHPAMAGEHSRVLILGGGDGLALREVLRYPDVEQVTLVEMDPAVLELARTDPRLTTLNKHAFEDPRVTAIAADAFSWLRDNEQRYDVVLVDMPDPDSTATAKLYSAEFYALLRHAMADGARVTVQSGSPYFAPKAFWCIETTMRRSGLATVPYSVSVPSFGQWGFQLARKGTSPPALRLPTNAPPLRSLDPATLRAATIFPPDRDRIPGLEVSTLMHPTILEYSRGAWQNY</sequence>
<feature type="compositionally biased region" description="Polar residues" evidence="6">
    <location>
        <begin position="1"/>
        <end position="13"/>
    </location>
</feature>
<dbReference type="Pfam" id="PF01564">
    <property type="entry name" value="Spermine_synth"/>
    <property type="match status" value="1"/>
</dbReference>
<comment type="caution">
    <text evidence="4">Lacks conserved residue(s) required for the propagation of feature annotation.</text>
</comment>
<dbReference type="NCBIfam" id="NF037959">
    <property type="entry name" value="MFS_SpdSyn"/>
    <property type="match status" value="1"/>
</dbReference>
<feature type="binding site" evidence="4">
    <location>
        <position position="332"/>
    </location>
    <ligand>
        <name>spermidine</name>
        <dbReference type="ChEBI" id="CHEBI:57834"/>
    </ligand>
</feature>
<dbReference type="CDD" id="cd02440">
    <property type="entry name" value="AdoMet_MTases"/>
    <property type="match status" value="1"/>
</dbReference>
<reference evidence="8" key="1">
    <citation type="submission" date="2023-07" db="EMBL/GenBank/DDBJ databases">
        <title>Sequencing the genomes of 1000 actinobacteria strains.</title>
        <authorList>
            <person name="Klenk H.-P."/>
        </authorList>
    </citation>
    <scope>NUCLEOTIDE SEQUENCE</scope>
    <source>
        <strain evidence="8">DSM 45977</strain>
    </source>
</reference>
<dbReference type="InterPro" id="IPR030373">
    <property type="entry name" value="PABS_CS"/>
</dbReference>
<feature type="transmembrane region" description="Helical" evidence="4">
    <location>
        <begin position="230"/>
        <end position="250"/>
    </location>
</feature>
<dbReference type="GO" id="GO:0010487">
    <property type="term" value="F:thermospermine synthase activity"/>
    <property type="evidence" value="ECO:0007669"/>
    <property type="project" value="UniProtKB-ARBA"/>
</dbReference>
<dbReference type="InterPro" id="IPR036259">
    <property type="entry name" value="MFS_trans_sf"/>
</dbReference>
<evidence type="ECO:0000256" key="3">
    <source>
        <dbReference type="ARBA" id="ARBA00023115"/>
    </source>
</evidence>
<keyword evidence="4" id="KW-0472">Membrane</keyword>
<keyword evidence="3 4" id="KW-0620">Polyamine biosynthesis</keyword>
<proteinExistence type="inferred from homology"/>
<comment type="catalytic activity">
    <reaction evidence="4">
        <text>S-adenosyl 3-(methylsulfanyl)propylamine + putrescine = S-methyl-5'-thioadenosine + spermidine + H(+)</text>
        <dbReference type="Rhea" id="RHEA:12721"/>
        <dbReference type="ChEBI" id="CHEBI:15378"/>
        <dbReference type="ChEBI" id="CHEBI:17509"/>
        <dbReference type="ChEBI" id="CHEBI:57443"/>
        <dbReference type="ChEBI" id="CHEBI:57834"/>
        <dbReference type="ChEBI" id="CHEBI:326268"/>
        <dbReference type="EC" id="2.5.1.16"/>
    </reaction>
</comment>
<evidence type="ECO:0000259" key="7">
    <source>
        <dbReference type="PROSITE" id="PS51006"/>
    </source>
</evidence>
<feature type="transmembrane region" description="Helical" evidence="4">
    <location>
        <begin position="104"/>
        <end position="128"/>
    </location>
</feature>
<dbReference type="GO" id="GO:0004766">
    <property type="term" value="F:spermidine synthase activity"/>
    <property type="evidence" value="ECO:0007669"/>
    <property type="project" value="UniProtKB-UniRule"/>
</dbReference>
<gene>
    <name evidence="4" type="primary">speE</name>
    <name evidence="8" type="ORF">JOF55_001824</name>
</gene>
<dbReference type="GO" id="GO:0008295">
    <property type="term" value="P:spermidine biosynthetic process"/>
    <property type="evidence" value="ECO:0007669"/>
    <property type="project" value="UniProtKB-UniRule"/>
</dbReference>
<keyword evidence="2 4" id="KW-0808">Transferase</keyword>
<comment type="similarity">
    <text evidence="1 4">Belongs to the spermidine/spermine synthase family.</text>
</comment>
<feature type="active site" description="Proton acceptor" evidence="4 5">
    <location>
        <position position="404"/>
    </location>
</feature>
<dbReference type="HAMAP" id="MF_00198">
    <property type="entry name" value="Spermidine_synth"/>
    <property type="match status" value="1"/>
</dbReference>
<dbReference type="EC" id="2.5.1.16" evidence="4"/>
<feature type="binding site" evidence="4">
    <location>
        <begin position="386"/>
        <end position="387"/>
    </location>
    <ligand>
        <name>S-methyl-5'-thioadenosine</name>
        <dbReference type="ChEBI" id="CHEBI:17509"/>
    </ligand>
</feature>
<dbReference type="AlphaFoldDB" id="A0AAE3ZDF3"/>
<keyword evidence="4" id="KW-0812">Transmembrane</keyword>
<feature type="transmembrane region" description="Helical" evidence="4">
    <location>
        <begin position="169"/>
        <end position="192"/>
    </location>
</feature>
<accession>A0AAE3ZDF3</accession>
<feature type="transmembrane region" description="Helical" evidence="4">
    <location>
        <begin position="39"/>
        <end position="67"/>
    </location>
</feature>
<evidence type="ECO:0000256" key="4">
    <source>
        <dbReference type="HAMAP-Rule" id="MF_00198"/>
    </source>
</evidence>
<dbReference type="NCBIfam" id="NF002956">
    <property type="entry name" value="PRK03612.1"/>
    <property type="match status" value="1"/>
</dbReference>
<evidence type="ECO:0000313" key="8">
    <source>
        <dbReference type="EMBL" id="MDR7301643.1"/>
    </source>
</evidence>
<protein>
    <recommendedName>
        <fullName evidence="4">Polyamine aminopropyltransferase</fullName>
    </recommendedName>
    <alternativeName>
        <fullName evidence="4">Putrescine aminopropyltransferase</fullName>
        <shortName evidence="4">PAPT</shortName>
    </alternativeName>
    <alternativeName>
        <fullName evidence="4">Spermidine synthase</fullName>
        <shortName evidence="4">SPDS</shortName>
        <shortName evidence="4">SPDSY</shortName>
        <ecNumber evidence="4">2.5.1.16</ecNumber>
    </alternativeName>
</protein>
<evidence type="ECO:0000256" key="2">
    <source>
        <dbReference type="ARBA" id="ARBA00022679"/>
    </source>
</evidence>
<dbReference type="Proteomes" id="UP001180845">
    <property type="component" value="Unassembled WGS sequence"/>
</dbReference>
<organism evidence="8 9">
    <name type="scientific">Haloactinomyces albus</name>
    <dbReference type="NCBI Taxonomy" id="1352928"/>
    <lineage>
        <taxon>Bacteria</taxon>
        <taxon>Bacillati</taxon>
        <taxon>Actinomycetota</taxon>
        <taxon>Actinomycetes</taxon>
        <taxon>Actinopolysporales</taxon>
        <taxon>Actinopolysporaceae</taxon>
        <taxon>Haloactinomyces</taxon>
    </lineage>
</organism>
<feature type="binding site" evidence="4">
    <location>
        <position position="275"/>
    </location>
    <ligand>
        <name>S-methyl-5'-thioadenosine</name>
        <dbReference type="ChEBI" id="CHEBI:17509"/>
    </ligand>
</feature>
<keyword evidence="4" id="KW-1133">Transmembrane helix</keyword>
<evidence type="ECO:0000256" key="1">
    <source>
        <dbReference type="ARBA" id="ARBA00007867"/>
    </source>
</evidence>
<dbReference type="InterPro" id="IPR001045">
    <property type="entry name" value="Spermi_synthase"/>
</dbReference>
<feature type="binding site" evidence="4">
    <location>
        <position position="310"/>
    </location>
    <ligand>
        <name>spermidine</name>
        <dbReference type="ChEBI" id="CHEBI:57834"/>
    </ligand>
</feature>
<comment type="subcellular location">
    <subcellularLocation>
        <location evidence="4">Cell membrane</location>
        <topology evidence="4">Multi-pass membrane protein</topology>
    </subcellularLocation>
</comment>
<feature type="transmembrane region" description="Helical" evidence="4">
    <location>
        <begin position="198"/>
        <end position="218"/>
    </location>
</feature>
<dbReference type="GO" id="GO:0005886">
    <property type="term" value="C:plasma membrane"/>
    <property type="evidence" value="ECO:0007669"/>
    <property type="project" value="UniProtKB-SubCell"/>
</dbReference>
<keyword evidence="9" id="KW-1185">Reference proteome</keyword>
<dbReference type="RefSeq" id="WP_310272457.1">
    <property type="nucleotide sequence ID" value="NZ_JAVDXW010000001.1"/>
</dbReference>
<evidence type="ECO:0000313" key="9">
    <source>
        <dbReference type="Proteomes" id="UP001180845"/>
    </source>
</evidence>
<evidence type="ECO:0000256" key="5">
    <source>
        <dbReference type="PROSITE-ProRule" id="PRU00354"/>
    </source>
</evidence>
<dbReference type="Gene3D" id="3.40.50.150">
    <property type="entry name" value="Vaccinia Virus protein VP39"/>
    <property type="match status" value="1"/>
</dbReference>
<name>A0AAE3ZDF3_9ACTN</name>
<dbReference type="SUPFAM" id="SSF53335">
    <property type="entry name" value="S-adenosyl-L-methionine-dependent methyltransferases"/>
    <property type="match status" value="1"/>
</dbReference>
<dbReference type="InterPro" id="IPR030374">
    <property type="entry name" value="PABS"/>
</dbReference>
<feature type="transmembrane region" description="Helical" evidence="4">
    <location>
        <begin position="134"/>
        <end position="157"/>
    </location>
</feature>
<feature type="domain" description="PABS" evidence="7">
    <location>
        <begin position="246"/>
        <end position="483"/>
    </location>
</feature>
<dbReference type="PANTHER" id="PTHR43317">
    <property type="entry name" value="THERMOSPERMINE SYNTHASE ACAULIS5"/>
    <property type="match status" value="1"/>
</dbReference>
<evidence type="ECO:0000256" key="6">
    <source>
        <dbReference type="SAM" id="MobiDB-lite"/>
    </source>
</evidence>
<dbReference type="SUPFAM" id="SSF103473">
    <property type="entry name" value="MFS general substrate transporter"/>
    <property type="match status" value="1"/>
</dbReference>
<comment type="subunit">
    <text evidence="4">Homodimer or homotetramer.</text>
</comment>
<dbReference type="InterPro" id="IPR029063">
    <property type="entry name" value="SAM-dependent_MTases_sf"/>
</dbReference>
<keyword evidence="4" id="KW-1003">Cell membrane</keyword>
<keyword evidence="4" id="KW-0745">Spermidine biosynthesis</keyword>
<feature type="binding site" evidence="4">
    <location>
        <position position="352"/>
    </location>
    <ligand>
        <name>S-methyl-5'-thioadenosine</name>
        <dbReference type="ChEBI" id="CHEBI:17509"/>
    </ligand>
</feature>
<comment type="function">
    <text evidence="4">Catalyzes the irreversible transfer of a propylamine group from the amino donor S-adenosylmethioninamine (decarboxy-AdoMet) to putrescine (1,4-diaminobutane) to yield spermidine.</text>
</comment>
<dbReference type="EMBL" id="JAVDXW010000001">
    <property type="protein sequence ID" value="MDR7301643.1"/>
    <property type="molecule type" value="Genomic_DNA"/>
</dbReference>